<evidence type="ECO:0000256" key="1">
    <source>
        <dbReference type="SAM" id="Phobius"/>
    </source>
</evidence>
<organism evidence="2 3">
    <name type="scientific">Parastrongyloides trichosuri</name>
    <name type="common">Possum-specific nematode worm</name>
    <dbReference type="NCBI Taxonomy" id="131310"/>
    <lineage>
        <taxon>Eukaryota</taxon>
        <taxon>Metazoa</taxon>
        <taxon>Ecdysozoa</taxon>
        <taxon>Nematoda</taxon>
        <taxon>Chromadorea</taxon>
        <taxon>Rhabditida</taxon>
        <taxon>Tylenchina</taxon>
        <taxon>Panagrolaimomorpha</taxon>
        <taxon>Strongyloidoidea</taxon>
        <taxon>Strongyloididae</taxon>
        <taxon>Parastrongyloides</taxon>
    </lineage>
</organism>
<dbReference type="STRING" id="131310.A0A0N4ZZ24"/>
<reference evidence="3" key="1">
    <citation type="submission" date="2017-02" db="UniProtKB">
        <authorList>
            <consortium name="WormBaseParasite"/>
        </authorList>
    </citation>
    <scope>IDENTIFICATION</scope>
</reference>
<evidence type="ECO:0000313" key="3">
    <source>
        <dbReference type="WBParaSite" id="PTRK_0001403900.1"/>
    </source>
</evidence>
<keyword evidence="1" id="KW-0812">Transmembrane</keyword>
<proteinExistence type="predicted"/>
<evidence type="ECO:0000313" key="2">
    <source>
        <dbReference type="Proteomes" id="UP000038045"/>
    </source>
</evidence>
<dbReference type="WBParaSite" id="PTRK_0001403900.1">
    <property type="protein sequence ID" value="PTRK_0001403900.1"/>
    <property type="gene ID" value="PTRK_0001403900"/>
</dbReference>
<feature type="transmembrane region" description="Helical" evidence="1">
    <location>
        <begin position="43"/>
        <end position="62"/>
    </location>
</feature>
<keyword evidence="2" id="KW-1185">Reference proteome</keyword>
<dbReference type="AlphaFoldDB" id="A0A0N4ZZ24"/>
<sequence length="94" mass="10772">MISRSILIGKLCQSSVNSVLKRNIHKGAYSTPPMRFIPHSQKIAFFFFISGVFLCYPTYVLYNLDNLRPRPEISLSPEVIAELEQRKAAKQNKN</sequence>
<keyword evidence="1" id="KW-0472">Membrane</keyword>
<protein>
    <submittedName>
        <fullName evidence="3">Cytochrome c oxidase assembly factor 3</fullName>
    </submittedName>
</protein>
<dbReference type="Proteomes" id="UP000038045">
    <property type="component" value="Unplaced"/>
</dbReference>
<keyword evidence="1" id="KW-1133">Transmembrane helix</keyword>
<accession>A0A0N4ZZ24</accession>
<name>A0A0N4ZZ24_PARTI</name>